<keyword evidence="2" id="KW-1185">Reference proteome</keyword>
<dbReference type="AlphaFoldDB" id="A0AA51RVG0"/>
<reference evidence="1 2" key="1">
    <citation type="submission" date="2023-08" db="EMBL/GenBank/DDBJ databases">
        <title>Pleionea litopenaei sp. nov., isolated from stomach of juvenile Litopenaeus vannamei.</title>
        <authorList>
            <person name="Rho A.M."/>
            <person name="Hwang C.Y."/>
        </authorList>
    </citation>
    <scope>NUCLEOTIDE SEQUENCE [LARGE SCALE GENOMIC DNA]</scope>
    <source>
        <strain evidence="1 2">HL-JVS1</strain>
    </source>
</reference>
<evidence type="ECO:0000313" key="2">
    <source>
        <dbReference type="Proteomes" id="UP001239782"/>
    </source>
</evidence>
<dbReference type="Proteomes" id="UP001239782">
    <property type="component" value="Chromosome"/>
</dbReference>
<proteinExistence type="predicted"/>
<gene>
    <name evidence="1" type="ORF">Q9312_05565</name>
</gene>
<accession>A0AA51RVG0</accession>
<dbReference type="RefSeq" id="WP_309203595.1">
    <property type="nucleotide sequence ID" value="NZ_CP133548.1"/>
</dbReference>
<organism evidence="1 2">
    <name type="scientific">Pleionea litopenaei</name>
    <dbReference type="NCBI Taxonomy" id="3070815"/>
    <lineage>
        <taxon>Bacteria</taxon>
        <taxon>Pseudomonadati</taxon>
        <taxon>Pseudomonadota</taxon>
        <taxon>Gammaproteobacteria</taxon>
        <taxon>Oceanospirillales</taxon>
        <taxon>Pleioneaceae</taxon>
        <taxon>Pleionea</taxon>
    </lineage>
</organism>
<dbReference type="KEGG" id="plei:Q9312_05565"/>
<protein>
    <submittedName>
        <fullName evidence="1">Uncharacterized protein</fullName>
    </submittedName>
</protein>
<dbReference type="EMBL" id="CP133548">
    <property type="protein sequence ID" value="WMS88381.1"/>
    <property type="molecule type" value="Genomic_DNA"/>
</dbReference>
<sequence>MKYIFAILSLIIIEANACQCDETIDDLYKSSEVVFVANMLSRDENIAEFELIEHFKGPKPLQSELRVSVGIGYSCDVNKSTAVRYILFIDNSNKLTVNMCSAWPLERYKLKGSDIEFGPSAEEVEGMMQKLKKLKLNDESKKDFHAYLILKRYVNN</sequence>
<name>A0AA51RVG0_9GAMM</name>
<evidence type="ECO:0000313" key="1">
    <source>
        <dbReference type="EMBL" id="WMS88381.1"/>
    </source>
</evidence>